<name>A0ABW8JS07_9GAMM</name>
<dbReference type="InterPro" id="IPR014710">
    <property type="entry name" value="RmlC-like_jellyroll"/>
</dbReference>
<dbReference type="EMBL" id="JADIKM010000002">
    <property type="protein sequence ID" value="MFK2903900.1"/>
    <property type="molecule type" value="Genomic_DNA"/>
</dbReference>
<dbReference type="Proteomes" id="UP001620460">
    <property type="component" value="Unassembled WGS sequence"/>
</dbReference>
<evidence type="ECO:0000313" key="2">
    <source>
        <dbReference type="EMBL" id="MFK2903900.1"/>
    </source>
</evidence>
<accession>A0ABW8JS07</accession>
<gene>
    <name evidence="2" type="ORF">ISP17_07985</name>
</gene>
<feature type="chain" id="PRO_5046048985" evidence="1">
    <location>
        <begin position="20"/>
        <end position="164"/>
    </location>
</feature>
<dbReference type="InterPro" id="IPR011051">
    <property type="entry name" value="RmlC_Cupin_sf"/>
</dbReference>
<feature type="signal peptide" evidence="1">
    <location>
        <begin position="1"/>
        <end position="19"/>
    </location>
</feature>
<proteinExistence type="predicted"/>
<keyword evidence="1" id="KW-0732">Signal</keyword>
<protein>
    <submittedName>
        <fullName evidence="2">Cupin domain-containing protein</fullName>
    </submittedName>
</protein>
<organism evidence="2 3">
    <name type="scientific">Dyella ginsengisoli</name>
    <dbReference type="NCBI Taxonomy" id="363848"/>
    <lineage>
        <taxon>Bacteria</taxon>
        <taxon>Pseudomonadati</taxon>
        <taxon>Pseudomonadota</taxon>
        <taxon>Gammaproteobacteria</taxon>
        <taxon>Lysobacterales</taxon>
        <taxon>Rhodanobacteraceae</taxon>
        <taxon>Dyella</taxon>
    </lineage>
</organism>
<dbReference type="SUPFAM" id="SSF51182">
    <property type="entry name" value="RmlC-like cupins"/>
    <property type="match status" value="1"/>
</dbReference>
<evidence type="ECO:0000256" key="1">
    <source>
        <dbReference type="SAM" id="SignalP"/>
    </source>
</evidence>
<evidence type="ECO:0000313" key="3">
    <source>
        <dbReference type="Proteomes" id="UP001620460"/>
    </source>
</evidence>
<comment type="caution">
    <text evidence="2">The sequence shown here is derived from an EMBL/GenBank/DDBJ whole genome shotgun (WGS) entry which is preliminary data.</text>
</comment>
<sequence>MTFALTVSAVALLANPSSAIGQMAQRRMTAAEIATQPHSGAIAGTSGLAGIRTIVLSGDPAKAGIYTVELLVPAHTRINAHEHRDSRSAVVVSGTWYFGYGNKAEDATVKALGPGSFYTEPANVAHFAHTGDSAVAVIITGDGPTDTRYATSTDAPGPATGAKP</sequence>
<dbReference type="Gene3D" id="2.60.120.10">
    <property type="entry name" value="Jelly Rolls"/>
    <property type="match status" value="1"/>
</dbReference>
<keyword evidence="3" id="KW-1185">Reference proteome</keyword>
<dbReference type="CDD" id="cd06989">
    <property type="entry name" value="cupin_DRT102"/>
    <property type="match status" value="1"/>
</dbReference>
<reference evidence="2 3" key="1">
    <citation type="submission" date="2020-10" db="EMBL/GenBank/DDBJ databases">
        <title>Phylogeny of dyella-like bacteria.</title>
        <authorList>
            <person name="Fu J."/>
        </authorList>
    </citation>
    <scope>NUCLEOTIDE SEQUENCE [LARGE SCALE GENOMIC DNA]</scope>
    <source>
        <strain evidence="2 3">Gsoil3046</strain>
    </source>
</reference>